<gene>
    <name evidence="3" type="ORF">FC85_GL001011</name>
</gene>
<evidence type="ECO:0000313" key="4">
    <source>
        <dbReference type="Proteomes" id="UP000052013"/>
    </source>
</evidence>
<reference evidence="3 4" key="1">
    <citation type="journal article" date="2015" name="Genome Announc.">
        <title>Expanding the biotechnology potential of lactobacilli through comparative genomics of 213 strains and associated genera.</title>
        <authorList>
            <person name="Sun Z."/>
            <person name="Harris H.M."/>
            <person name="McCann A."/>
            <person name="Guo C."/>
            <person name="Argimon S."/>
            <person name="Zhang W."/>
            <person name="Yang X."/>
            <person name="Jeffery I.B."/>
            <person name="Cooney J.C."/>
            <person name="Kagawa T.F."/>
            <person name="Liu W."/>
            <person name="Song Y."/>
            <person name="Salvetti E."/>
            <person name="Wrobel A."/>
            <person name="Rasinkangas P."/>
            <person name="Parkhill J."/>
            <person name="Rea M.C."/>
            <person name="O'Sullivan O."/>
            <person name="Ritari J."/>
            <person name="Douillard F.P."/>
            <person name="Paul Ross R."/>
            <person name="Yang R."/>
            <person name="Briner A.E."/>
            <person name="Felis G.E."/>
            <person name="de Vos W.M."/>
            <person name="Barrangou R."/>
            <person name="Klaenhammer T.R."/>
            <person name="Caufield P.W."/>
            <person name="Cui Y."/>
            <person name="Zhang H."/>
            <person name="O'Toole P.W."/>
        </authorList>
    </citation>
    <scope>NUCLEOTIDE SEQUENCE [LARGE SCALE GENOMIC DNA]</scope>
    <source>
        <strain evidence="3 4">DSM 14421</strain>
    </source>
</reference>
<feature type="transmembrane region" description="Helical" evidence="1">
    <location>
        <begin position="6"/>
        <end position="24"/>
    </location>
</feature>
<comment type="caution">
    <text evidence="3">The sequence shown here is derived from an EMBL/GenBank/DDBJ whole genome shotgun (WGS) entry which is preliminary data.</text>
</comment>
<dbReference type="PATRIC" id="fig|1423739.3.peg.1061"/>
<keyword evidence="1" id="KW-0812">Transmembrane</keyword>
<feature type="transmembrane region" description="Helical" evidence="1">
    <location>
        <begin position="58"/>
        <end position="87"/>
    </location>
</feature>
<dbReference type="InterPro" id="IPR014729">
    <property type="entry name" value="Rossmann-like_a/b/a_fold"/>
</dbReference>
<dbReference type="EMBL" id="AZEY01000090">
    <property type="protein sequence ID" value="KRL64501.1"/>
    <property type="molecule type" value="Genomic_DNA"/>
</dbReference>
<feature type="transmembrane region" description="Helical" evidence="1">
    <location>
        <begin position="99"/>
        <end position="121"/>
    </location>
</feature>
<dbReference type="AlphaFoldDB" id="A0A0R1SE72"/>
<dbReference type="PANTHER" id="PTHR30336:SF18">
    <property type="entry name" value="MEMBRANE PROTEIN"/>
    <property type="match status" value="1"/>
</dbReference>
<feature type="transmembrane region" description="Helical" evidence="1">
    <location>
        <begin position="133"/>
        <end position="159"/>
    </location>
</feature>
<dbReference type="PANTHER" id="PTHR30336">
    <property type="entry name" value="INNER MEMBRANE PROTEIN, PROBABLE PERMEASE"/>
    <property type="match status" value="1"/>
</dbReference>
<dbReference type="Gene3D" id="3.40.50.620">
    <property type="entry name" value="HUPs"/>
    <property type="match status" value="1"/>
</dbReference>
<name>A0A0R1SE72_9LACO</name>
<keyword evidence="1" id="KW-1133">Transmembrane helix</keyword>
<feature type="domain" description="DUF218" evidence="2">
    <location>
        <begin position="169"/>
        <end position="319"/>
    </location>
</feature>
<evidence type="ECO:0000313" key="3">
    <source>
        <dbReference type="EMBL" id="KRL64501.1"/>
    </source>
</evidence>
<evidence type="ECO:0000256" key="1">
    <source>
        <dbReference type="SAM" id="Phobius"/>
    </source>
</evidence>
<dbReference type="GO" id="GO:0000270">
    <property type="term" value="P:peptidoglycan metabolic process"/>
    <property type="evidence" value="ECO:0007669"/>
    <property type="project" value="TreeGrafter"/>
</dbReference>
<dbReference type="GO" id="GO:0043164">
    <property type="term" value="P:Gram-negative-bacterium-type cell wall biogenesis"/>
    <property type="evidence" value="ECO:0007669"/>
    <property type="project" value="TreeGrafter"/>
</dbReference>
<protein>
    <submittedName>
        <fullName evidence="3">Integral membrane protein</fullName>
    </submittedName>
</protein>
<dbReference type="STRING" id="1423739.FC85_GL001011"/>
<feature type="transmembrane region" description="Helical" evidence="1">
    <location>
        <begin position="328"/>
        <end position="349"/>
    </location>
</feature>
<accession>A0A0R1SE72</accession>
<dbReference type="CDD" id="cd06259">
    <property type="entry name" value="YdcF-like"/>
    <property type="match status" value="1"/>
</dbReference>
<sequence length="350" mass="39365">MNWVPYFLALIQVVLLVTLGAYLIRKRNSSFIGWLVNLNLLFFLALLLETIVLTNSVLIGTIVGVLIVILAIIIFVGLSLSFIFLFANAIVVWRREGHSLASSLTLITGVGVILVDVLFFFDPIKAPEPIKVFINVLLSTIIFYILLTVWNTLTSMFIYRWYFPKKNKDYIIVLGAGLVDGYKVGRLLGNRINTAISFYSQQIFETQKHPKLIFSGGQGGDEKLPEAEAMQKYAIQHGASAQDTLIENKSVNTFQNMKFSKQLIKSDGGNDQSKVVFVTNNFHTMRAGILADRVGLKAYGIGAPTPFYYLPNAVIREYLALFVMHKRFHIIMFILIFLIAVLNGVITWIN</sequence>
<feature type="transmembrane region" description="Helical" evidence="1">
    <location>
        <begin position="31"/>
        <end position="52"/>
    </location>
</feature>
<dbReference type="InterPro" id="IPR003848">
    <property type="entry name" value="DUF218"/>
</dbReference>
<dbReference type="GO" id="GO:0005886">
    <property type="term" value="C:plasma membrane"/>
    <property type="evidence" value="ECO:0007669"/>
    <property type="project" value="TreeGrafter"/>
</dbReference>
<dbReference type="RefSeq" id="WP_057865457.1">
    <property type="nucleotide sequence ID" value="NZ_AZEY01000090.1"/>
</dbReference>
<keyword evidence="1" id="KW-0472">Membrane</keyword>
<evidence type="ECO:0000259" key="2">
    <source>
        <dbReference type="Pfam" id="PF02698"/>
    </source>
</evidence>
<dbReference type="Pfam" id="PF02698">
    <property type="entry name" value="DUF218"/>
    <property type="match status" value="1"/>
</dbReference>
<proteinExistence type="predicted"/>
<organism evidence="3 4">
    <name type="scientific">Lentilactobacillus diolivorans DSM 14421</name>
    <dbReference type="NCBI Taxonomy" id="1423739"/>
    <lineage>
        <taxon>Bacteria</taxon>
        <taxon>Bacillati</taxon>
        <taxon>Bacillota</taxon>
        <taxon>Bacilli</taxon>
        <taxon>Lactobacillales</taxon>
        <taxon>Lactobacillaceae</taxon>
        <taxon>Lentilactobacillus</taxon>
    </lineage>
</organism>
<dbReference type="Proteomes" id="UP000052013">
    <property type="component" value="Unassembled WGS sequence"/>
</dbReference>
<dbReference type="InterPro" id="IPR051599">
    <property type="entry name" value="Cell_Envelope_Assoc"/>
</dbReference>